<accession>A0A5B7EL09</accession>
<dbReference type="EMBL" id="VSRR010002989">
    <property type="protein sequence ID" value="MPC34125.1"/>
    <property type="molecule type" value="Genomic_DNA"/>
</dbReference>
<dbReference type="AlphaFoldDB" id="A0A5B7EL09"/>
<comment type="caution">
    <text evidence="1">The sequence shown here is derived from an EMBL/GenBank/DDBJ whole genome shotgun (WGS) entry which is preliminary data.</text>
</comment>
<sequence>MATYLFSGLSGTSSSIKVSIKSLCNLGSCEQSAREELTLEVEDISSHLPEVYEIVKSSTCGEMDCQFPSGGDAQKLAIIYKKSVRIDWKLEVNVRYWQ</sequence>
<organism evidence="1 2">
    <name type="scientific">Portunus trituberculatus</name>
    <name type="common">Swimming crab</name>
    <name type="synonym">Neptunus trituberculatus</name>
    <dbReference type="NCBI Taxonomy" id="210409"/>
    <lineage>
        <taxon>Eukaryota</taxon>
        <taxon>Metazoa</taxon>
        <taxon>Ecdysozoa</taxon>
        <taxon>Arthropoda</taxon>
        <taxon>Crustacea</taxon>
        <taxon>Multicrustacea</taxon>
        <taxon>Malacostraca</taxon>
        <taxon>Eumalacostraca</taxon>
        <taxon>Eucarida</taxon>
        <taxon>Decapoda</taxon>
        <taxon>Pleocyemata</taxon>
        <taxon>Brachyura</taxon>
        <taxon>Eubrachyura</taxon>
        <taxon>Portunoidea</taxon>
        <taxon>Portunidae</taxon>
        <taxon>Portuninae</taxon>
        <taxon>Portunus</taxon>
    </lineage>
</organism>
<dbReference type="Proteomes" id="UP000324222">
    <property type="component" value="Unassembled WGS sequence"/>
</dbReference>
<gene>
    <name evidence="1" type="ORF">E2C01_027504</name>
</gene>
<keyword evidence="2" id="KW-1185">Reference proteome</keyword>
<proteinExistence type="predicted"/>
<protein>
    <submittedName>
        <fullName evidence="1">Uncharacterized protein</fullName>
    </submittedName>
</protein>
<name>A0A5B7EL09_PORTR</name>
<reference evidence="1 2" key="1">
    <citation type="submission" date="2019-05" db="EMBL/GenBank/DDBJ databases">
        <title>Another draft genome of Portunus trituberculatus and its Hox gene families provides insights of decapod evolution.</title>
        <authorList>
            <person name="Jeong J.-H."/>
            <person name="Song I."/>
            <person name="Kim S."/>
            <person name="Choi T."/>
            <person name="Kim D."/>
            <person name="Ryu S."/>
            <person name="Kim W."/>
        </authorList>
    </citation>
    <scope>NUCLEOTIDE SEQUENCE [LARGE SCALE GENOMIC DNA]</scope>
    <source>
        <tissue evidence="1">Muscle</tissue>
    </source>
</reference>
<evidence type="ECO:0000313" key="2">
    <source>
        <dbReference type="Proteomes" id="UP000324222"/>
    </source>
</evidence>
<evidence type="ECO:0000313" key="1">
    <source>
        <dbReference type="EMBL" id="MPC34125.1"/>
    </source>
</evidence>